<evidence type="ECO:0000256" key="1">
    <source>
        <dbReference type="SAM" id="MobiDB-lite"/>
    </source>
</evidence>
<reference evidence="2 3" key="1">
    <citation type="journal article" date="2020" name="Nat. Food">
        <title>A phased Vanilla planifolia genome enables genetic improvement of flavour and production.</title>
        <authorList>
            <person name="Hasing T."/>
            <person name="Tang H."/>
            <person name="Brym M."/>
            <person name="Khazi F."/>
            <person name="Huang T."/>
            <person name="Chambers A.H."/>
        </authorList>
    </citation>
    <scope>NUCLEOTIDE SEQUENCE [LARGE SCALE GENOMIC DNA]</scope>
    <source>
        <tissue evidence="2">Leaf</tissue>
    </source>
</reference>
<dbReference type="AlphaFoldDB" id="A0A835QT23"/>
<feature type="region of interest" description="Disordered" evidence="1">
    <location>
        <begin position="55"/>
        <end position="111"/>
    </location>
</feature>
<dbReference type="EMBL" id="JADCNL010000006">
    <property type="protein sequence ID" value="KAG0475815.1"/>
    <property type="molecule type" value="Genomic_DNA"/>
</dbReference>
<evidence type="ECO:0000313" key="3">
    <source>
        <dbReference type="Proteomes" id="UP000636800"/>
    </source>
</evidence>
<evidence type="ECO:0000313" key="2">
    <source>
        <dbReference type="EMBL" id="KAG0475815.1"/>
    </source>
</evidence>
<organism evidence="2 3">
    <name type="scientific">Vanilla planifolia</name>
    <name type="common">Vanilla</name>
    <dbReference type="NCBI Taxonomy" id="51239"/>
    <lineage>
        <taxon>Eukaryota</taxon>
        <taxon>Viridiplantae</taxon>
        <taxon>Streptophyta</taxon>
        <taxon>Embryophyta</taxon>
        <taxon>Tracheophyta</taxon>
        <taxon>Spermatophyta</taxon>
        <taxon>Magnoliopsida</taxon>
        <taxon>Liliopsida</taxon>
        <taxon>Asparagales</taxon>
        <taxon>Orchidaceae</taxon>
        <taxon>Vanilloideae</taxon>
        <taxon>Vanilleae</taxon>
        <taxon>Vanilla</taxon>
    </lineage>
</organism>
<accession>A0A835QT23</accession>
<gene>
    <name evidence="2" type="ORF">HPP92_012656</name>
</gene>
<keyword evidence="3" id="KW-1185">Reference proteome</keyword>
<protein>
    <submittedName>
        <fullName evidence="2">Uncharacterized protein</fullName>
    </submittedName>
</protein>
<sequence length="111" mass="13269">MRALPVYMSESSPKEMAHACRDSPNLGLRRMAQDLRTAGRTYRFGTTPAERMRWKSDITRGSRPEAKEQRMRDAQEDREGKLMEVKTRKESSERRRLEYMERTKEEEERNE</sequence>
<name>A0A835QT23_VANPL</name>
<dbReference type="Proteomes" id="UP000636800">
    <property type="component" value="Chromosome 6"/>
</dbReference>
<feature type="compositionally biased region" description="Basic and acidic residues" evidence="1">
    <location>
        <begin position="12"/>
        <end position="21"/>
    </location>
</feature>
<proteinExistence type="predicted"/>
<feature type="region of interest" description="Disordered" evidence="1">
    <location>
        <begin position="1"/>
        <end position="25"/>
    </location>
</feature>
<comment type="caution">
    <text evidence="2">The sequence shown here is derived from an EMBL/GenBank/DDBJ whole genome shotgun (WGS) entry which is preliminary data.</text>
</comment>